<name>A0ACC0GZF6_9ERIC</name>
<sequence length="279" mass="31195">MNMVMSVLLRFIYPPPPSLFVTAMSVISAASLANAGIAEIKGKHMQYSKFWNNNNIGSNNSQKSSSSSSAKRAKLSTKTGMLIAYTPALLASVASFGIFPNEGFRFLLVNSALTIHFFKRLFEVLFIHKYSSVMYLDVAIPISLSYFISTSTMIYAQHLTLGFPEPPLDLKDAGISMFLMGISGNLYHHYLLSKLREQGDKGYKIPKGGLFDLVICPHYLFEILGFIGISCISQTLYAFSFTLGTTIYLMGRSYATRKWYLTKFQDFPKNIKALIPFVL</sequence>
<proteinExistence type="predicted"/>
<comment type="caution">
    <text evidence="1">The sequence shown here is derived from an EMBL/GenBank/DDBJ whole genome shotgun (WGS) entry which is preliminary data.</text>
</comment>
<dbReference type="EMBL" id="CM045764">
    <property type="protein sequence ID" value="KAI8006038.1"/>
    <property type="molecule type" value="Genomic_DNA"/>
</dbReference>
<organism evidence="1 2">
    <name type="scientific">Camellia lanceoleosa</name>
    <dbReference type="NCBI Taxonomy" id="1840588"/>
    <lineage>
        <taxon>Eukaryota</taxon>
        <taxon>Viridiplantae</taxon>
        <taxon>Streptophyta</taxon>
        <taxon>Embryophyta</taxon>
        <taxon>Tracheophyta</taxon>
        <taxon>Spermatophyta</taxon>
        <taxon>Magnoliopsida</taxon>
        <taxon>eudicotyledons</taxon>
        <taxon>Gunneridae</taxon>
        <taxon>Pentapetalae</taxon>
        <taxon>asterids</taxon>
        <taxon>Ericales</taxon>
        <taxon>Theaceae</taxon>
        <taxon>Camellia</taxon>
    </lineage>
</organism>
<gene>
    <name evidence="1" type="ORF">LOK49_LG07G01608</name>
</gene>
<dbReference type="Proteomes" id="UP001060215">
    <property type="component" value="Chromosome 7"/>
</dbReference>
<accession>A0ACC0GZF6</accession>
<reference evidence="1 2" key="1">
    <citation type="journal article" date="2022" name="Plant J.">
        <title>Chromosome-level genome of Camellia lanceoleosa provides a valuable resource for understanding genome evolution and self-incompatibility.</title>
        <authorList>
            <person name="Gong W."/>
            <person name="Xiao S."/>
            <person name="Wang L."/>
            <person name="Liao Z."/>
            <person name="Chang Y."/>
            <person name="Mo W."/>
            <person name="Hu G."/>
            <person name="Li W."/>
            <person name="Zhao G."/>
            <person name="Zhu H."/>
            <person name="Hu X."/>
            <person name="Ji K."/>
            <person name="Xiang X."/>
            <person name="Song Q."/>
            <person name="Yuan D."/>
            <person name="Jin S."/>
            <person name="Zhang L."/>
        </authorList>
    </citation>
    <scope>NUCLEOTIDE SEQUENCE [LARGE SCALE GENOMIC DNA]</scope>
    <source>
        <strain evidence="1">SQ_2022a</strain>
    </source>
</reference>
<evidence type="ECO:0000313" key="2">
    <source>
        <dbReference type="Proteomes" id="UP001060215"/>
    </source>
</evidence>
<protein>
    <submittedName>
        <fullName evidence="1">Steroid 5-alpha-reductase DET2</fullName>
    </submittedName>
</protein>
<evidence type="ECO:0000313" key="1">
    <source>
        <dbReference type="EMBL" id="KAI8006038.1"/>
    </source>
</evidence>
<keyword evidence="2" id="KW-1185">Reference proteome</keyword>